<feature type="compositionally biased region" description="Low complexity" evidence="2">
    <location>
        <begin position="184"/>
        <end position="205"/>
    </location>
</feature>
<feature type="region of interest" description="Disordered" evidence="2">
    <location>
        <begin position="226"/>
        <end position="274"/>
    </location>
</feature>
<dbReference type="EMBL" id="JALJOQ010000005">
    <property type="protein sequence ID" value="KAK9813368.1"/>
    <property type="molecule type" value="Genomic_DNA"/>
</dbReference>
<evidence type="ECO:0000313" key="3">
    <source>
        <dbReference type="EMBL" id="KAK9813368.1"/>
    </source>
</evidence>
<evidence type="ECO:0000313" key="4">
    <source>
        <dbReference type="Proteomes" id="UP001465755"/>
    </source>
</evidence>
<accession>A0AAW1PYT4</accession>
<sequence>METEIDAEAEAESADAEIYLAFLQRMPPDCLLPLLFRLDQGKYPEYHRSLIEQLKAELLAAEDDIKTTKADEMATPAIELGRPTPVGFQRVGSLAATNQGMLIAFTANCPEASHGGISKQRLWGVKQLSTFFAWHATCRPEWQGFARQPGESSQMHQQRLSLSFSFDHQAAMLDPYFQIDMPAQQPSSTAQSQQPQAQAQQQPPARRNARELARDIATCIRQQLADKASGNAAQPPKQRHAPGAATPQAPPEAAHGGSCPPAAGMVTGPDQYDDGYRVSRRVSRGTRQNIINAMSAPAATTRPAAAAEQVPQQPPQQLLQPMAPWDQAIQCFWAGTQAFAQCRAASNWQLAHLQKMLDAASVEKAGLQCQVLECQKELDACKRTCKTLEASNASMPRQSTDCSLLKIQAFPPLKPICTARLVTAPAVMSTRARFLRNYNLEPADQPEASTIDLIEQERTASAEAAGGVQDASEPRWKRRRIMRNDSRTDVVQYLKKTEDKLDETLKCNEEQKRQVQEWQQKYKEEQANMKAWKVKYNSLTRVNEQLFSKTDYLDAICLIC</sequence>
<comment type="caution">
    <text evidence="3">The sequence shown here is derived from an EMBL/GenBank/DDBJ whole genome shotgun (WGS) entry which is preliminary data.</text>
</comment>
<feature type="region of interest" description="Disordered" evidence="2">
    <location>
        <begin position="184"/>
        <end position="210"/>
    </location>
</feature>
<reference evidence="3 4" key="1">
    <citation type="journal article" date="2024" name="Nat. Commun.">
        <title>Phylogenomics reveals the evolutionary origins of lichenization in chlorophyte algae.</title>
        <authorList>
            <person name="Puginier C."/>
            <person name="Libourel C."/>
            <person name="Otte J."/>
            <person name="Skaloud P."/>
            <person name="Haon M."/>
            <person name="Grisel S."/>
            <person name="Petersen M."/>
            <person name="Berrin J.G."/>
            <person name="Delaux P.M."/>
            <person name="Dal Grande F."/>
            <person name="Keller J."/>
        </authorList>
    </citation>
    <scope>NUCLEOTIDE SEQUENCE [LARGE SCALE GENOMIC DNA]</scope>
    <source>
        <strain evidence="3 4">SAG 2036</strain>
    </source>
</reference>
<gene>
    <name evidence="3" type="ORF">WJX73_002819</name>
</gene>
<proteinExistence type="predicted"/>
<name>A0AAW1PYT4_9CHLO</name>
<evidence type="ECO:0000256" key="2">
    <source>
        <dbReference type="SAM" id="MobiDB-lite"/>
    </source>
</evidence>
<evidence type="ECO:0000256" key="1">
    <source>
        <dbReference type="SAM" id="Coils"/>
    </source>
</evidence>
<protein>
    <submittedName>
        <fullName evidence="3">Uncharacterized protein</fullName>
    </submittedName>
</protein>
<organism evidence="3 4">
    <name type="scientific">Symbiochloris irregularis</name>
    <dbReference type="NCBI Taxonomy" id="706552"/>
    <lineage>
        <taxon>Eukaryota</taxon>
        <taxon>Viridiplantae</taxon>
        <taxon>Chlorophyta</taxon>
        <taxon>core chlorophytes</taxon>
        <taxon>Trebouxiophyceae</taxon>
        <taxon>Trebouxiales</taxon>
        <taxon>Trebouxiaceae</taxon>
        <taxon>Symbiochloris</taxon>
    </lineage>
</organism>
<dbReference type="Proteomes" id="UP001465755">
    <property type="component" value="Unassembled WGS sequence"/>
</dbReference>
<keyword evidence="4" id="KW-1185">Reference proteome</keyword>
<dbReference type="AlphaFoldDB" id="A0AAW1PYT4"/>
<keyword evidence="1" id="KW-0175">Coiled coil</keyword>
<feature type="coiled-coil region" evidence="1">
    <location>
        <begin position="494"/>
        <end position="535"/>
    </location>
</feature>